<feature type="region of interest" description="Disordered" evidence="2">
    <location>
        <begin position="146"/>
        <end position="171"/>
    </location>
</feature>
<dbReference type="GO" id="GO:0009271">
    <property type="term" value="P:phage shock"/>
    <property type="evidence" value="ECO:0007669"/>
    <property type="project" value="TreeGrafter"/>
</dbReference>
<protein>
    <submittedName>
        <fullName evidence="4">PspA/IM30 family protein</fullName>
    </submittedName>
</protein>
<comment type="caution">
    <text evidence="3">The sequence shown here is derived from an EMBL/GenBank/DDBJ whole genome shotgun (WGS) entry which is preliminary data.</text>
</comment>
<proteinExistence type="inferred from homology"/>
<evidence type="ECO:0000256" key="1">
    <source>
        <dbReference type="ARBA" id="ARBA00043985"/>
    </source>
</evidence>
<comment type="similarity">
    <text evidence="1">Belongs to the PspA/Vipp/IM30 family.</text>
</comment>
<dbReference type="PANTHER" id="PTHR31088">
    <property type="entry name" value="MEMBRANE-ASSOCIATED PROTEIN VIPP1, CHLOROPLASTIC"/>
    <property type="match status" value="1"/>
</dbReference>
<reference evidence="3" key="1">
    <citation type="journal article" date="2014" name="Int. J. Syst. Evol. Microbiol.">
        <title>Complete genome sequence of Corynebacterium casei LMG S-19264T (=DSM 44701T), isolated from a smear-ripened cheese.</title>
        <authorList>
            <consortium name="US DOE Joint Genome Institute (JGI-PGF)"/>
            <person name="Walter F."/>
            <person name="Albersmeier A."/>
            <person name="Kalinowski J."/>
            <person name="Ruckert C."/>
        </authorList>
    </citation>
    <scope>NUCLEOTIDE SEQUENCE</scope>
    <source>
        <strain evidence="3">CGMCC 1.14984</strain>
    </source>
</reference>
<gene>
    <name evidence="4" type="ORF">FF098_003715</name>
    <name evidence="3" type="ORF">GCM10011355_07460</name>
</gene>
<keyword evidence="6" id="KW-1185">Reference proteome</keyword>
<organism evidence="3 5">
    <name type="scientific">Aquisalinus luteolus</name>
    <dbReference type="NCBI Taxonomy" id="1566827"/>
    <lineage>
        <taxon>Bacteria</taxon>
        <taxon>Pseudomonadati</taxon>
        <taxon>Pseudomonadota</taxon>
        <taxon>Alphaproteobacteria</taxon>
        <taxon>Parvularculales</taxon>
        <taxon>Parvularculaceae</taxon>
        <taxon>Aquisalinus</taxon>
    </lineage>
</organism>
<dbReference type="EMBL" id="VCJR02000001">
    <property type="protein sequence ID" value="NHK27010.1"/>
    <property type="molecule type" value="Genomic_DNA"/>
</dbReference>
<dbReference type="RefSeq" id="WP_155137553.1">
    <property type="nucleotide sequence ID" value="NZ_BMGZ01000001.1"/>
</dbReference>
<evidence type="ECO:0000313" key="6">
    <source>
        <dbReference type="Proteomes" id="UP000818603"/>
    </source>
</evidence>
<sequence>MAEGLVNRVKRLVSGSVNSIVDAVENTAPETVMKEAIREIDRAIDDVRDELGVVIANKHHANKRLMESTAKHEELGEKIRMAVDEGRDDLAEAAISRQIDLEAQMPVLEEALKDAAEQQAELESYIAALSGRRGEMEEDLETFIASRPKDGATATGGATPSKDGPDRRAENAETAFNRALKGATGIGGTKGADAQTAAKLAELEKIARSNRVQERLAAVKAVKSAD</sequence>
<dbReference type="InterPro" id="IPR007157">
    <property type="entry name" value="PspA_VIPP1"/>
</dbReference>
<name>A0A8J3A2J0_9PROT</name>
<dbReference type="AlphaFoldDB" id="A0A8J3A2J0"/>
<evidence type="ECO:0000313" key="5">
    <source>
        <dbReference type="Proteomes" id="UP000621856"/>
    </source>
</evidence>
<evidence type="ECO:0000313" key="3">
    <source>
        <dbReference type="EMBL" id="GGH94091.1"/>
    </source>
</evidence>
<dbReference type="Proteomes" id="UP000621856">
    <property type="component" value="Unassembled WGS sequence"/>
</dbReference>
<dbReference type="Pfam" id="PF04012">
    <property type="entry name" value="PspA_IM30"/>
    <property type="match status" value="1"/>
</dbReference>
<dbReference type="PANTHER" id="PTHR31088:SF6">
    <property type="entry name" value="PHAGE SHOCK PROTEIN A"/>
    <property type="match status" value="1"/>
</dbReference>
<evidence type="ECO:0000313" key="4">
    <source>
        <dbReference type="EMBL" id="NHK27010.1"/>
    </source>
</evidence>
<reference evidence="3" key="3">
    <citation type="submission" date="2020-09" db="EMBL/GenBank/DDBJ databases">
        <authorList>
            <person name="Sun Q."/>
            <person name="Zhou Y."/>
        </authorList>
    </citation>
    <scope>NUCLEOTIDE SEQUENCE</scope>
    <source>
        <strain evidence="3">CGMCC 1.14984</strain>
    </source>
</reference>
<dbReference type="EMBL" id="BMGZ01000001">
    <property type="protein sequence ID" value="GGH94091.1"/>
    <property type="molecule type" value="Genomic_DNA"/>
</dbReference>
<dbReference type="GO" id="GO:0005829">
    <property type="term" value="C:cytosol"/>
    <property type="evidence" value="ECO:0007669"/>
    <property type="project" value="TreeGrafter"/>
</dbReference>
<evidence type="ECO:0000256" key="2">
    <source>
        <dbReference type="SAM" id="MobiDB-lite"/>
    </source>
</evidence>
<dbReference type="Proteomes" id="UP000818603">
    <property type="component" value="Unassembled WGS sequence"/>
</dbReference>
<reference evidence="4 6" key="2">
    <citation type="submission" date="2020-02" db="EMBL/GenBank/DDBJ databases">
        <title>Genome sequence of Parvularcula flava strain NH6-79.</title>
        <authorList>
            <person name="Abdul Karim M.H."/>
            <person name="Lam M.Q."/>
            <person name="Chen S.J."/>
            <person name="Yahya A."/>
            <person name="Shahir S."/>
            <person name="Shamsir M.S."/>
            <person name="Chong C.S."/>
        </authorList>
    </citation>
    <scope>NUCLEOTIDE SEQUENCE [LARGE SCALE GENOMIC DNA]</scope>
    <source>
        <strain evidence="4 6">NH6-79</strain>
    </source>
</reference>
<accession>A0A8J3A2J0</accession>